<evidence type="ECO:0000256" key="4">
    <source>
        <dbReference type="ARBA" id="ARBA00022837"/>
    </source>
</evidence>
<keyword evidence="3" id="KW-0677">Repeat</keyword>
<evidence type="ECO:0000256" key="6">
    <source>
        <dbReference type="ARBA" id="ARBA00022989"/>
    </source>
</evidence>
<accession>A0A0B6YKI5</accession>
<dbReference type="GO" id="GO:0005509">
    <property type="term" value="F:calcium ion binding"/>
    <property type="evidence" value="ECO:0007669"/>
    <property type="project" value="UniProtKB-UniRule"/>
</dbReference>
<dbReference type="InterPro" id="IPR015919">
    <property type="entry name" value="Cadherin-like_sf"/>
</dbReference>
<protein>
    <recommendedName>
        <fullName evidence="9">Cadherin domain-containing protein</fullName>
    </recommendedName>
</protein>
<evidence type="ECO:0000256" key="2">
    <source>
        <dbReference type="ARBA" id="ARBA00022692"/>
    </source>
</evidence>
<keyword evidence="4 8" id="KW-0106">Calcium</keyword>
<feature type="non-terminal residue" evidence="10">
    <location>
        <position position="1"/>
    </location>
</feature>
<dbReference type="CDD" id="cd11304">
    <property type="entry name" value="Cadherin_repeat"/>
    <property type="match status" value="1"/>
</dbReference>
<dbReference type="GO" id="GO:0005911">
    <property type="term" value="C:cell-cell junction"/>
    <property type="evidence" value="ECO:0007669"/>
    <property type="project" value="TreeGrafter"/>
</dbReference>
<feature type="domain" description="Cadherin" evidence="9">
    <location>
        <begin position="4"/>
        <end position="46"/>
    </location>
</feature>
<keyword evidence="2" id="KW-0812">Transmembrane</keyword>
<dbReference type="PROSITE" id="PS50268">
    <property type="entry name" value="CADHERIN_2"/>
    <property type="match status" value="1"/>
</dbReference>
<gene>
    <name evidence="10" type="primary">ORF26528</name>
</gene>
<name>A0A0B6YKI5_9EUPU</name>
<dbReference type="GO" id="GO:0007156">
    <property type="term" value="P:homophilic cell adhesion via plasma membrane adhesion molecules"/>
    <property type="evidence" value="ECO:0007669"/>
    <property type="project" value="InterPro"/>
</dbReference>
<dbReference type="PROSITE" id="PS00232">
    <property type="entry name" value="CADHERIN_1"/>
    <property type="match status" value="1"/>
</dbReference>
<evidence type="ECO:0000256" key="5">
    <source>
        <dbReference type="ARBA" id="ARBA00022889"/>
    </source>
</evidence>
<dbReference type="PANTHER" id="PTHR24025:SF31">
    <property type="entry name" value="NEURAL-CADHERIN"/>
    <property type="match status" value="1"/>
</dbReference>
<dbReference type="PANTHER" id="PTHR24025">
    <property type="entry name" value="DESMOGLEIN FAMILY MEMBER"/>
    <property type="match status" value="1"/>
</dbReference>
<keyword evidence="7" id="KW-0472">Membrane</keyword>
<evidence type="ECO:0000256" key="3">
    <source>
        <dbReference type="ARBA" id="ARBA00022737"/>
    </source>
</evidence>
<dbReference type="EMBL" id="HACG01009130">
    <property type="protein sequence ID" value="CEK55995.1"/>
    <property type="molecule type" value="Transcribed_RNA"/>
</dbReference>
<dbReference type="InterPro" id="IPR002126">
    <property type="entry name" value="Cadherin-like_dom"/>
</dbReference>
<dbReference type="Gene3D" id="2.60.40.60">
    <property type="entry name" value="Cadherins"/>
    <property type="match status" value="1"/>
</dbReference>
<dbReference type="SUPFAM" id="SSF49313">
    <property type="entry name" value="Cadherin-like"/>
    <property type="match status" value="1"/>
</dbReference>
<dbReference type="InterPro" id="IPR020894">
    <property type="entry name" value="Cadherin_CS"/>
</dbReference>
<organism evidence="10">
    <name type="scientific">Arion vulgaris</name>
    <dbReference type="NCBI Taxonomy" id="1028688"/>
    <lineage>
        <taxon>Eukaryota</taxon>
        <taxon>Metazoa</taxon>
        <taxon>Spiralia</taxon>
        <taxon>Lophotrochozoa</taxon>
        <taxon>Mollusca</taxon>
        <taxon>Gastropoda</taxon>
        <taxon>Heterobranchia</taxon>
        <taxon>Euthyneura</taxon>
        <taxon>Panpulmonata</taxon>
        <taxon>Eupulmonata</taxon>
        <taxon>Stylommatophora</taxon>
        <taxon>Helicina</taxon>
        <taxon>Arionoidea</taxon>
        <taxon>Arionidae</taxon>
        <taxon>Arion</taxon>
    </lineage>
</organism>
<keyword evidence="5" id="KW-0130">Cell adhesion</keyword>
<dbReference type="GO" id="GO:0005886">
    <property type="term" value="C:plasma membrane"/>
    <property type="evidence" value="ECO:0007669"/>
    <property type="project" value="InterPro"/>
</dbReference>
<reference evidence="10" key="1">
    <citation type="submission" date="2014-12" db="EMBL/GenBank/DDBJ databases">
        <title>Insight into the proteome of Arion vulgaris.</title>
        <authorList>
            <person name="Aradska J."/>
            <person name="Bulat T."/>
            <person name="Smidak R."/>
            <person name="Sarate P."/>
            <person name="Gangsoo J."/>
            <person name="Sialana F."/>
            <person name="Bilban M."/>
            <person name="Lubec G."/>
        </authorList>
    </citation>
    <scope>NUCLEOTIDE SEQUENCE</scope>
    <source>
        <tissue evidence="10">Skin</tissue>
    </source>
</reference>
<proteinExistence type="predicted"/>
<evidence type="ECO:0000256" key="7">
    <source>
        <dbReference type="ARBA" id="ARBA00023136"/>
    </source>
</evidence>
<dbReference type="AlphaFoldDB" id="A0A0B6YKI5"/>
<keyword evidence="6" id="KW-1133">Transmembrane helix</keyword>
<evidence type="ECO:0000259" key="9">
    <source>
        <dbReference type="PROSITE" id="PS50268"/>
    </source>
</evidence>
<dbReference type="InterPro" id="IPR050971">
    <property type="entry name" value="Cadherin-domain_protein"/>
</dbReference>
<evidence type="ECO:0000313" key="10">
    <source>
        <dbReference type="EMBL" id="CEK55995.1"/>
    </source>
</evidence>
<feature type="non-terminal residue" evidence="10">
    <location>
        <position position="86"/>
    </location>
</feature>
<evidence type="ECO:0000256" key="1">
    <source>
        <dbReference type="ARBA" id="ARBA00004370"/>
    </source>
</evidence>
<sequence>QIVFDREEKEQYHFLVRVVDPNKPIFFSTCNFTVRVLDVNDHAPVIHISPEENATYFIQHPASAGSIITTILADDGDETLPRLTFL</sequence>
<comment type="subcellular location">
    <subcellularLocation>
        <location evidence="1">Membrane</location>
    </subcellularLocation>
</comment>
<evidence type="ECO:0000256" key="8">
    <source>
        <dbReference type="PROSITE-ProRule" id="PRU00043"/>
    </source>
</evidence>